<dbReference type="AlphaFoldDB" id="A0A5C6XAT0"/>
<gene>
    <name evidence="1" type="ORF">FRC98_18860</name>
</gene>
<dbReference type="EMBL" id="VOSM01000014">
    <property type="protein sequence ID" value="TXD34257.1"/>
    <property type="molecule type" value="Genomic_DNA"/>
</dbReference>
<proteinExistence type="predicted"/>
<accession>A0A5C6XAT0</accession>
<reference evidence="1 2" key="1">
    <citation type="submission" date="2019-08" db="EMBL/GenBank/DDBJ databases">
        <title>Bradymonadales sp. TMQ4.</title>
        <authorList>
            <person name="Liang Q."/>
        </authorList>
    </citation>
    <scope>NUCLEOTIDE SEQUENCE [LARGE SCALE GENOMIC DNA]</scope>
    <source>
        <strain evidence="1 2">TMQ4</strain>
    </source>
</reference>
<comment type="caution">
    <text evidence="1">The sequence shown here is derived from an EMBL/GenBank/DDBJ whole genome shotgun (WGS) entry which is preliminary data.</text>
</comment>
<keyword evidence="2" id="KW-1185">Reference proteome</keyword>
<dbReference type="OrthoDB" id="5503029at2"/>
<dbReference type="Proteomes" id="UP000321412">
    <property type="component" value="Unassembled WGS sequence"/>
</dbReference>
<sequence>MARKSRDSMVDAALEALDAAQLRDLIHEILPWIHDRNRPRLEALIVERATQSGSGWTPDSPGAWRAEKAEAFAAAAVMASYADSGDVDAYLRDGMHAFLAGDYQVAARIFGTLLIPMGRADFHVGQDGQVDDVLGVDAGLCARQFAVATYMTSVAKDRASEVFAVMRDVGEVGRVLRPLEALEQTAREPLPDFDGFVVDWLAVVEAEAFSGGERGDDAWLREVTLRLHGEEGLVEVARRSRAYNDYNAWCRLLKERKDWVAARAAYEEAAERVEADAHVRGSLLDGAALAAQELGAADLSEVLERAWKVAPTLERLQRWLGQCATREALVERAELALAAVPARAERQRALLLVLTSKFDETAQLLEEAEGIGWSYEHHPGPVIFEVFAALLAGEEVCVTLPATGWAARASSVGHSPTLKTPEINALLALAELEAPADEALRDRMRGAMRRAAERRVDEVAAHKARDDYGHAAGLMVRCARVEGTPEAEAWMRGIMEKYRRFSSLKKAFMAGLGED</sequence>
<dbReference type="RefSeq" id="WP_146982984.1">
    <property type="nucleotide sequence ID" value="NZ_VOSM01000014.1"/>
</dbReference>
<evidence type="ECO:0000313" key="1">
    <source>
        <dbReference type="EMBL" id="TXD34257.1"/>
    </source>
</evidence>
<organism evidence="1 2">
    <name type="scientific">Lujinxingia vulgaris</name>
    <dbReference type="NCBI Taxonomy" id="2600176"/>
    <lineage>
        <taxon>Bacteria</taxon>
        <taxon>Deltaproteobacteria</taxon>
        <taxon>Bradymonadales</taxon>
        <taxon>Lujinxingiaceae</taxon>
        <taxon>Lujinxingia</taxon>
    </lineage>
</organism>
<protein>
    <submittedName>
        <fullName evidence="1">Uncharacterized protein</fullName>
    </submittedName>
</protein>
<name>A0A5C6XAT0_9DELT</name>
<evidence type="ECO:0000313" key="2">
    <source>
        <dbReference type="Proteomes" id="UP000321412"/>
    </source>
</evidence>